<organism evidence="3 4">
    <name type="scientific">Azohydromonas caseinilytica</name>
    <dbReference type="NCBI Taxonomy" id="2728836"/>
    <lineage>
        <taxon>Bacteria</taxon>
        <taxon>Pseudomonadati</taxon>
        <taxon>Pseudomonadota</taxon>
        <taxon>Betaproteobacteria</taxon>
        <taxon>Burkholderiales</taxon>
        <taxon>Sphaerotilaceae</taxon>
        <taxon>Azohydromonas</taxon>
    </lineage>
</organism>
<keyword evidence="1" id="KW-0732">Signal</keyword>
<dbReference type="Pfam" id="PF13472">
    <property type="entry name" value="Lipase_GDSL_2"/>
    <property type="match status" value="1"/>
</dbReference>
<keyword evidence="3" id="KW-0378">Hydrolase</keyword>
<dbReference type="SUPFAM" id="SSF52266">
    <property type="entry name" value="SGNH hydrolase"/>
    <property type="match status" value="1"/>
</dbReference>
<evidence type="ECO:0000313" key="3">
    <source>
        <dbReference type="EMBL" id="NML14190.1"/>
    </source>
</evidence>
<accession>A0A848F7G0</accession>
<evidence type="ECO:0000256" key="1">
    <source>
        <dbReference type="SAM" id="SignalP"/>
    </source>
</evidence>
<feature type="signal peptide" evidence="1">
    <location>
        <begin position="1"/>
        <end position="27"/>
    </location>
</feature>
<comment type="caution">
    <text evidence="3">The sequence shown here is derived from an EMBL/GenBank/DDBJ whole genome shotgun (WGS) entry which is preliminary data.</text>
</comment>
<protein>
    <submittedName>
        <fullName evidence="3">SGNH/GDSL hydrolase family protein</fullName>
    </submittedName>
</protein>
<dbReference type="CDD" id="cd00229">
    <property type="entry name" value="SGNH_hydrolase"/>
    <property type="match status" value="1"/>
</dbReference>
<reference evidence="3 4" key="1">
    <citation type="submission" date="2020-04" db="EMBL/GenBank/DDBJ databases">
        <title>Azohydromonas sp. isolated from soil.</title>
        <authorList>
            <person name="Dahal R.H."/>
        </authorList>
    </citation>
    <scope>NUCLEOTIDE SEQUENCE [LARGE SCALE GENOMIC DNA]</scope>
    <source>
        <strain evidence="3 4">G-1-1-14</strain>
    </source>
</reference>
<dbReference type="Proteomes" id="UP000574067">
    <property type="component" value="Unassembled WGS sequence"/>
</dbReference>
<keyword evidence="4" id="KW-1185">Reference proteome</keyword>
<dbReference type="AlphaFoldDB" id="A0A848F7G0"/>
<dbReference type="Gene3D" id="3.40.50.1110">
    <property type="entry name" value="SGNH hydrolase"/>
    <property type="match status" value="1"/>
</dbReference>
<dbReference type="EMBL" id="JABBFW010000002">
    <property type="protein sequence ID" value="NML14190.1"/>
    <property type="molecule type" value="Genomic_DNA"/>
</dbReference>
<feature type="domain" description="SGNH hydrolase-type esterase" evidence="2">
    <location>
        <begin position="36"/>
        <end position="211"/>
    </location>
</feature>
<gene>
    <name evidence="3" type="ORF">HHL10_04240</name>
</gene>
<dbReference type="InterPro" id="IPR036514">
    <property type="entry name" value="SGNH_hydro_sf"/>
</dbReference>
<name>A0A848F7G0_9BURK</name>
<dbReference type="GO" id="GO:0016788">
    <property type="term" value="F:hydrolase activity, acting on ester bonds"/>
    <property type="evidence" value="ECO:0007669"/>
    <property type="project" value="UniProtKB-ARBA"/>
</dbReference>
<evidence type="ECO:0000259" key="2">
    <source>
        <dbReference type="Pfam" id="PF13472"/>
    </source>
</evidence>
<evidence type="ECO:0000313" key="4">
    <source>
        <dbReference type="Proteomes" id="UP000574067"/>
    </source>
</evidence>
<sequence length="234" mass="25247">MHPFRNARRRWLCAASTALLAPVARGAQPPFTLLTFGDSILDCGRYNAHGVHPGALLVRNDDALFPEFKGRDLQHRRGAARLDHRAVDGATVAGLQAQARGLRPPKEPAAALLTVGGNDLLRGLAGDGGAGLRAFEAALAEFLRTLPVRPVLLGTVYDPTFGDDTRNFLGVPAALARANHRRVNDILGTLAARHGRLVDLHAHFLRGDPSWFVRTIEPSLVGASEVRRAFWAAL</sequence>
<dbReference type="RefSeq" id="WP_169159097.1">
    <property type="nucleotide sequence ID" value="NZ_JABBFW010000002.1"/>
</dbReference>
<proteinExistence type="predicted"/>
<dbReference type="InterPro" id="IPR013830">
    <property type="entry name" value="SGNH_hydro"/>
</dbReference>
<feature type="chain" id="PRO_5032408128" evidence="1">
    <location>
        <begin position="28"/>
        <end position="234"/>
    </location>
</feature>